<comment type="caution">
    <text evidence="2">The sequence shown here is derived from an EMBL/GenBank/DDBJ whole genome shotgun (WGS) entry which is preliminary data.</text>
</comment>
<protein>
    <submittedName>
        <fullName evidence="2">DUF4235 domain-containing protein</fullName>
    </submittedName>
</protein>
<keyword evidence="1" id="KW-0732">Signal</keyword>
<dbReference type="InterPro" id="IPR025329">
    <property type="entry name" value="DUF4235"/>
</dbReference>
<dbReference type="Proteomes" id="UP001320876">
    <property type="component" value="Unassembled WGS sequence"/>
</dbReference>
<feature type="signal peptide" evidence="1">
    <location>
        <begin position="1"/>
        <end position="23"/>
    </location>
</feature>
<accession>A0ABT3GSE6</accession>
<evidence type="ECO:0000313" key="2">
    <source>
        <dbReference type="EMBL" id="MCW1926415.1"/>
    </source>
</evidence>
<reference evidence="2 3" key="1">
    <citation type="submission" date="2022-10" db="EMBL/GenBank/DDBJ databases">
        <title>Luteolibacter arcticus strain CCTCC AB 2014275, whole genome shotgun sequencing project.</title>
        <authorList>
            <person name="Zhao G."/>
            <person name="Shen L."/>
        </authorList>
    </citation>
    <scope>NUCLEOTIDE SEQUENCE [LARGE SCALE GENOMIC DNA]</scope>
    <source>
        <strain evidence="2 3">CCTCC AB 2014275</strain>
    </source>
</reference>
<sequence>MIPKTSPRHLLLAGMALALPALADRAARRLAARGYMRWTGVRPPRNPATLGVTWSQAILWTAVAGALGGVARMASRRILAPALPVEE</sequence>
<name>A0ABT3GSE6_9BACT</name>
<evidence type="ECO:0000313" key="3">
    <source>
        <dbReference type="Proteomes" id="UP001320876"/>
    </source>
</evidence>
<feature type="chain" id="PRO_5046785329" evidence="1">
    <location>
        <begin position="24"/>
        <end position="87"/>
    </location>
</feature>
<keyword evidence="3" id="KW-1185">Reference proteome</keyword>
<dbReference type="Pfam" id="PF14019">
    <property type="entry name" value="DUF4235"/>
    <property type="match status" value="1"/>
</dbReference>
<gene>
    <name evidence="2" type="ORF">OKA05_27940</name>
</gene>
<evidence type="ECO:0000256" key="1">
    <source>
        <dbReference type="SAM" id="SignalP"/>
    </source>
</evidence>
<dbReference type="EMBL" id="JAPDDT010000025">
    <property type="protein sequence ID" value="MCW1926415.1"/>
    <property type="molecule type" value="Genomic_DNA"/>
</dbReference>
<proteinExistence type="predicted"/>
<organism evidence="2 3">
    <name type="scientific">Luteolibacter arcticus</name>
    <dbReference type="NCBI Taxonomy" id="1581411"/>
    <lineage>
        <taxon>Bacteria</taxon>
        <taxon>Pseudomonadati</taxon>
        <taxon>Verrucomicrobiota</taxon>
        <taxon>Verrucomicrobiia</taxon>
        <taxon>Verrucomicrobiales</taxon>
        <taxon>Verrucomicrobiaceae</taxon>
        <taxon>Luteolibacter</taxon>
    </lineage>
</organism>